<name>A0A1Y4N658_9FIRM</name>
<comment type="caution">
    <text evidence="3">The sequence shown here is derived from an EMBL/GenBank/DDBJ whole genome shotgun (WGS) entry which is preliminary data.</text>
</comment>
<evidence type="ECO:0000313" key="3">
    <source>
        <dbReference type="EMBL" id="OUP70685.1"/>
    </source>
</evidence>
<keyword evidence="2" id="KW-0472">Membrane</keyword>
<proteinExistence type="predicted"/>
<feature type="region of interest" description="Disordered" evidence="1">
    <location>
        <begin position="821"/>
        <end position="854"/>
    </location>
</feature>
<reference evidence="4" key="1">
    <citation type="submission" date="2017-04" db="EMBL/GenBank/DDBJ databases">
        <title>Function of individual gut microbiota members based on whole genome sequencing of pure cultures obtained from chicken caecum.</title>
        <authorList>
            <person name="Medvecky M."/>
            <person name="Cejkova D."/>
            <person name="Polansky O."/>
            <person name="Karasova D."/>
            <person name="Kubasova T."/>
            <person name="Cizek A."/>
            <person name="Rychlik I."/>
        </authorList>
    </citation>
    <scope>NUCLEOTIDE SEQUENCE [LARGE SCALE GENOMIC DNA]</scope>
    <source>
        <strain evidence="4">An175</strain>
    </source>
</reference>
<evidence type="ECO:0000256" key="1">
    <source>
        <dbReference type="SAM" id="MobiDB-lite"/>
    </source>
</evidence>
<accession>A0A1Y4N658</accession>
<gene>
    <name evidence="3" type="ORF">B5F11_04370</name>
</gene>
<dbReference type="AlphaFoldDB" id="A0A1Y4N658"/>
<evidence type="ECO:0000256" key="2">
    <source>
        <dbReference type="SAM" id="Phobius"/>
    </source>
</evidence>
<feature type="compositionally biased region" description="Polar residues" evidence="1">
    <location>
        <begin position="830"/>
        <end position="842"/>
    </location>
</feature>
<evidence type="ECO:0000313" key="4">
    <source>
        <dbReference type="Proteomes" id="UP000196386"/>
    </source>
</evidence>
<organism evidence="3 4">
    <name type="scientific">Anaerotruncus colihominis</name>
    <dbReference type="NCBI Taxonomy" id="169435"/>
    <lineage>
        <taxon>Bacteria</taxon>
        <taxon>Bacillati</taxon>
        <taxon>Bacillota</taxon>
        <taxon>Clostridia</taxon>
        <taxon>Eubacteriales</taxon>
        <taxon>Oscillospiraceae</taxon>
        <taxon>Anaerotruncus</taxon>
    </lineage>
</organism>
<feature type="transmembrane region" description="Helical" evidence="2">
    <location>
        <begin position="902"/>
        <end position="924"/>
    </location>
</feature>
<keyword evidence="2" id="KW-0812">Transmembrane</keyword>
<sequence length="991" mass="110491">MNKLRRMTAIFMVAVIVFLSVPVKSWAASPEQLGAPEIRVVELIKREFGYNPLQTLSPLDIVVRGESGKGEYAEIKKRLLYTFARQYEYSVASLAAFSEYIFSKLPDGDAVKLSESMINYRLTGEFDATLNEAIRDAFSGEPNAAELAGSIKDDLGSLDSTVYGTCLVQDSFGPKQKNFDEFGGVYGDEIYRGKPVFSLSDGNAFAYIGDVLNWPDPNTGGIVNLSESTSILSEEGTIGGKEKFDSIRTFAKYLQGRGLWFENTVSISGDYQDTESGLSKENDPWESLLRNTDEYVSVGFEILGKCGKCAKDETGISHIDEHSKDKFWLFLCNGLDSIKDDSDKRKTLAGILGGNIYFRNIFLDGVQADASSSGSLEKDILELTEFLVSSGDNSLTGMYQDLEKIAGFFQNGDMPRFDPTTSRFSWIEGTSIRNKSFFQRFEQLHEYLRNMSTEFTVDQSAGTYLSKISSDHEFDVIMLSSGLASENSELNKFFGLDSPTIFQQLLEVGKDLGHDTDHCEVCKKMNRKVPGRLPVGKAPGWLLTTRNGWAGKINYMSQLRSDIHHIAGFAKVLDGNWETDYSDELTWLRYVWDLSDIDQDSAGDVIEFLKLNRQYNNISPNDTNKERLLISAQNMIVAICNSEYSVDGRTKMAFIDILPKGSKAEVEQLVKLGSFNPTGVYSMAQYNRVTELIASTVQKIVNESGLYSDLQKFYSNLENVESDDERFAGVVEEASRLLGDGAEVMYICTDMGKTELTKSQFLSGSGKAGLVDAIDKVCLADKKETCDSKYSRITGAGVILELRKAAKALDHFLKDHLGVEQQEQPEQPGGTDSNESNSNQESKPWDPGNVDEMDDRHYRPEIKVDLTGDKTIDTPQGVSNNDIADAIAEQKRVNWWGSLTQLILFVVGEILVVLSFFYSVLFVMTRTAAFFPRSILQKLSFNKLDAYDTTIPKFMGKSFAVCVAGVLFIMGYGYDAITWVIAKLVMFFNFM</sequence>
<keyword evidence="2" id="KW-1133">Transmembrane helix</keyword>
<protein>
    <submittedName>
        <fullName evidence="3">Uncharacterized protein</fullName>
    </submittedName>
</protein>
<dbReference type="Proteomes" id="UP000196386">
    <property type="component" value="Unassembled WGS sequence"/>
</dbReference>
<dbReference type="EMBL" id="NFKP01000003">
    <property type="protein sequence ID" value="OUP70685.1"/>
    <property type="molecule type" value="Genomic_DNA"/>
</dbReference>
<dbReference type="RefSeq" id="WP_087299884.1">
    <property type="nucleotide sequence ID" value="NZ_NFKP01000003.1"/>
</dbReference>
<feature type="transmembrane region" description="Helical" evidence="2">
    <location>
        <begin position="959"/>
        <end position="982"/>
    </location>
</feature>